<dbReference type="InterPro" id="IPR016163">
    <property type="entry name" value="Ald_DH_C"/>
</dbReference>
<dbReference type="PANTHER" id="PTHR11699">
    <property type="entry name" value="ALDEHYDE DEHYDROGENASE-RELATED"/>
    <property type="match status" value="1"/>
</dbReference>
<dbReference type="Pfam" id="PF00501">
    <property type="entry name" value="AMP-binding"/>
    <property type="match status" value="2"/>
</dbReference>
<dbReference type="EMBL" id="JACHMH010000001">
    <property type="protein sequence ID" value="MBB4676106.1"/>
    <property type="molecule type" value="Genomic_DNA"/>
</dbReference>
<feature type="domain" description="AMP-dependent synthetase/ligase" evidence="3">
    <location>
        <begin position="14"/>
        <end position="90"/>
    </location>
</feature>
<dbReference type="InterPro" id="IPR016161">
    <property type="entry name" value="Ald_DH/histidinol_DH"/>
</dbReference>
<dbReference type="InterPro" id="IPR042099">
    <property type="entry name" value="ANL_N_sf"/>
</dbReference>
<dbReference type="InterPro" id="IPR015590">
    <property type="entry name" value="Aldehyde_DH_dom"/>
</dbReference>
<dbReference type="Gene3D" id="3.40.50.12780">
    <property type="entry name" value="N-terminal domain of ligase-like"/>
    <property type="match status" value="1"/>
</dbReference>
<keyword evidence="5" id="KW-1185">Reference proteome</keyword>
<gene>
    <name evidence="4" type="ORF">HNR67_002224</name>
</gene>
<proteinExistence type="predicted"/>
<dbReference type="AlphaFoldDB" id="A0A7W7C7V9"/>
<protein>
    <submittedName>
        <fullName evidence="4">Acyl-CoA reductase-like NAD-dependent aldehyde dehydrogenase</fullName>
    </submittedName>
</protein>
<dbReference type="Gene3D" id="3.40.309.10">
    <property type="entry name" value="Aldehyde Dehydrogenase, Chain A, domain 2"/>
    <property type="match status" value="1"/>
</dbReference>
<evidence type="ECO:0000259" key="2">
    <source>
        <dbReference type="Pfam" id="PF00171"/>
    </source>
</evidence>
<dbReference type="GO" id="GO:0016620">
    <property type="term" value="F:oxidoreductase activity, acting on the aldehyde or oxo group of donors, NAD or NADP as acceptor"/>
    <property type="evidence" value="ECO:0007669"/>
    <property type="project" value="InterPro"/>
</dbReference>
<dbReference type="InterPro" id="IPR016162">
    <property type="entry name" value="Ald_DH_N"/>
</dbReference>
<sequence length="709" mass="77867">MTGVGLIGQTGVRSFEDLRARCRVFAEHLRDNGFAPGDRVAIQGGNSIGYVIALLTLLHSDATLVLLEEDQSAEETAAILRRAPVRWLLHDGSVELPAEVAGFRLRLSELEREASPAPAGFELDLTKWWQRSHAVEVWPAGAKEAVIRAGGTVRFAVRRAQQRAGYKDTDVLLPLLPFSHPYGLVLLLLWWFSRSSAVVLPADRLDLAVEAITRMNVTVVDGTPAASQGLCRLLELRPVRAATLRSVRRWCVEGVPLRERPGRNSATPITSLNRDGKDDMRALPAHAVNSTGSVRSLAKPEPTSAAVPLPSRVAALRAVETFLDERRDEVLAILCEVSNHRTAVGELETAIRTLRGAEAEVTAHQPRLIGSAAVFMPSNIPLYAYVLYVLVPSLYCERVTFRPSAHIQSQLTRLHELLAKVHGLPVTLAASTQRQFTTGPVAGAELVLFTGTYANAERIRGQISEQQLFLYFGQGINPVVVGPDADVDLAVADAVDIRLINSGQDCFGPDVMFVHSSVRERFLDLLGKRIDELVFGSYDDPRADYGCMYYDQAFGFALEYLHRNSGHIVHGGQVELRARRLQPTVLCRELTRRSSYEELFAPIFNVVSYDDLDALHETLTTPFFEERAMGAMVYGNLPSTVELLARRHDVYQNTTLLSTDNGNEPFGGLGMLANYVAIGGRRIAEPLLVSKAVADHLKPPAGLARRATA</sequence>
<reference evidence="4 5" key="1">
    <citation type="submission" date="2020-08" db="EMBL/GenBank/DDBJ databases">
        <title>Sequencing the genomes of 1000 actinobacteria strains.</title>
        <authorList>
            <person name="Klenk H.-P."/>
        </authorList>
    </citation>
    <scope>NUCLEOTIDE SEQUENCE [LARGE SCALE GENOMIC DNA]</scope>
    <source>
        <strain evidence="4 5">DSM 44230</strain>
    </source>
</reference>
<evidence type="ECO:0000313" key="4">
    <source>
        <dbReference type="EMBL" id="MBB4676106.1"/>
    </source>
</evidence>
<comment type="caution">
    <text evidence="4">The sequence shown here is derived from an EMBL/GenBank/DDBJ whole genome shotgun (WGS) entry which is preliminary data.</text>
</comment>
<dbReference type="Proteomes" id="UP000533598">
    <property type="component" value="Unassembled WGS sequence"/>
</dbReference>
<feature type="domain" description="AMP-dependent synthetase/ligase" evidence="3">
    <location>
        <begin position="146"/>
        <end position="258"/>
    </location>
</feature>
<evidence type="ECO:0000313" key="5">
    <source>
        <dbReference type="Proteomes" id="UP000533598"/>
    </source>
</evidence>
<name>A0A7W7C7V9_9PSEU</name>
<dbReference type="Pfam" id="PF00171">
    <property type="entry name" value="Aldedh"/>
    <property type="match status" value="1"/>
</dbReference>
<feature type="domain" description="Aldehyde dehydrogenase" evidence="2">
    <location>
        <begin position="302"/>
        <end position="668"/>
    </location>
</feature>
<dbReference type="Gene3D" id="3.40.605.10">
    <property type="entry name" value="Aldehyde Dehydrogenase, Chain A, domain 1"/>
    <property type="match status" value="1"/>
</dbReference>
<dbReference type="InterPro" id="IPR000873">
    <property type="entry name" value="AMP-dep_synth/lig_dom"/>
</dbReference>
<evidence type="ECO:0000256" key="1">
    <source>
        <dbReference type="ARBA" id="ARBA00023002"/>
    </source>
</evidence>
<dbReference type="SUPFAM" id="SSF53720">
    <property type="entry name" value="ALDH-like"/>
    <property type="match status" value="1"/>
</dbReference>
<evidence type="ECO:0000259" key="3">
    <source>
        <dbReference type="Pfam" id="PF00501"/>
    </source>
</evidence>
<accession>A0A7W7C7V9</accession>
<dbReference type="RefSeq" id="WP_185001970.1">
    <property type="nucleotide sequence ID" value="NZ_BAAAUI010000016.1"/>
</dbReference>
<organism evidence="4 5">
    <name type="scientific">Crossiella cryophila</name>
    <dbReference type="NCBI Taxonomy" id="43355"/>
    <lineage>
        <taxon>Bacteria</taxon>
        <taxon>Bacillati</taxon>
        <taxon>Actinomycetota</taxon>
        <taxon>Actinomycetes</taxon>
        <taxon>Pseudonocardiales</taxon>
        <taxon>Pseudonocardiaceae</taxon>
        <taxon>Crossiella</taxon>
    </lineage>
</organism>
<dbReference type="SUPFAM" id="SSF56801">
    <property type="entry name" value="Acetyl-CoA synthetase-like"/>
    <property type="match status" value="1"/>
</dbReference>
<keyword evidence="1" id="KW-0560">Oxidoreductase</keyword>